<dbReference type="AlphaFoldDB" id="A0A5N6E6Y6"/>
<name>A0A5N6E6Y6_9EURO</name>
<proteinExistence type="predicted"/>
<gene>
    <name evidence="1" type="ORF">BDV33DRAFT_186408</name>
</gene>
<sequence length="126" mass="14676">MDCFASLMPCWIKQWLGSIRSDTQKKQAIIFGDAKRGPNDLVIEFLHNGRHDRLTWTEFKSIGPPAIAAVVQAGWRRLTLDEIAESIRAGRFHEMELDKLRNEASERWRRISIRKPEDPVSIFERD</sequence>
<evidence type="ECO:0000313" key="1">
    <source>
        <dbReference type="EMBL" id="KAB8212614.1"/>
    </source>
</evidence>
<dbReference type="Proteomes" id="UP000326799">
    <property type="component" value="Unassembled WGS sequence"/>
</dbReference>
<reference evidence="1 2" key="1">
    <citation type="submission" date="2019-04" db="EMBL/GenBank/DDBJ databases">
        <title>Fungal friends and foes A comparative genomics study of 23 Aspergillus species from section Flavi.</title>
        <authorList>
            <consortium name="DOE Joint Genome Institute"/>
            <person name="Kjaerbolling I."/>
            <person name="Vesth T.C."/>
            <person name="Frisvad J.C."/>
            <person name="Nybo J.L."/>
            <person name="Theobald S."/>
            <person name="Kildgaard S."/>
            <person name="Petersen T.I."/>
            <person name="Kuo A."/>
            <person name="Sato A."/>
            <person name="Lyhne E.K."/>
            <person name="Kogle M.E."/>
            <person name="Wiebenga A."/>
            <person name="Kun R.S."/>
            <person name="Lubbers R.J."/>
            <person name="Makela M.R."/>
            <person name="Barry K."/>
            <person name="Chovatia M."/>
            <person name="Clum A."/>
            <person name="Daum C."/>
            <person name="Haridas S."/>
            <person name="He G."/>
            <person name="LaButti K."/>
            <person name="Lipzen A."/>
            <person name="Mondo S."/>
            <person name="Pangilinan J."/>
            <person name="Riley R."/>
            <person name="Salamov A."/>
            <person name="Simmons B.A."/>
            <person name="Magnuson J.K."/>
            <person name="Henrissat B."/>
            <person name="Mortensen U.H."/>
            <person name="Larsen T.O."/>
            <person name="De vries R.P."/>
            <person name="Grigoriev I.V."/>
            <person name="Machida M."/>
            <person name="Baker S.E."/>
            <person name="Andersen M.R."/>
        </authorList>
    </citation>
    <scope>NUCLEOTIDE SEQUENCE [LARGE SCALE GENOMIC DNA]</scope>
    <source>
        <strain evidence="1 2">CBS 126849</strain>
    </source>
</reference>
<accession>A0A5N6E6Y6</accession>
<organism evidence="1 2">
    <name type="scientific">Aspergillus novoparasiticus</name>
    <dbReference type="NCBI Taxonomy" id="986946"/>
    <lineage>
        <taxon>Eukaryota</taxon>
        <taxon>Fungi</taxon>
        <taxon>Dikarya</taxon>
        <taxon>Ascomycota</taxon>
        <taxon>Pezizomycotina</taxon>
        <taxon>Eurotiomycetes</taxon>
        <taxon>Eurotiomycetidae</taxon>
        <taxon>Eurotiales</taxon>
        <taxon>Aspergillaceae</taxon>
        <taxon>Aspergillus</taxon>
        <taxon>Aspergillus subgen. Circumdati</taxon>
    </lineage>
</organism>
<dbReference type="EMBL" id="ML734210">
    <property type="protein sequence ID" value="KAB8212614.1"/>
    <property type="molecule type" value="Genomic_DNA"/>
</dbReference>
<protein>
    <submittedName>
        <fullName evidence="1">Uncharacterized protein</fullName>
    </submittedName>
</protein>
<keyword evidence="2" id="KW-1185">Reference proteome</keyword>
<evidence type="ECO:0000313" key="2">
    <source>
        <dbReference type="Proteomes" id="UP000326799"/>
    </source>
</evidence>